<sequence>MSKYTGLAPRFAPSARYSEYNTRHGVALSRLNRKLFSLDGELMTVETVALYAGFNEQLHLYHMGATDELPSSNPRDYRRFAEEMNKLDAASGGRVPATPEEFLVTAGDLGLGEEVVKAGNVQVDRARWVLASSALEEKWLRQAKFAAQAQIEKGTFGTVDSSVLRKGESASDLFRPKKRKFEDDTDASNSGKRRATESNTNTPKITFRATPEPASNNSTLAASSARRRDRPSLSINVPAATDFIPDVAVIRESPKTKAPAAALPDPNAVGSSDPGAEKAAAAMETD</sequence>
<keyword evidence="3" id="KW-1185">Reference proteome</keyword>
<protein>
    <submittedName>
        <fullName evidence="2">Uncharacterized protein</fullName>
    </submittedName>
</protein>
<feature type="region of interest" description="Disordered" evidence="1">
    <location>
        <begin position="254"/>
        <end position="286"/>
    </location>
</feature>
<evidence type="ECO:0000313" key="3">
    <source>
        <dbReference type="Proteomes" id="UP001219525"/>
    </source>
</evidence>
<feature type="compositionally biased region" description="Low complexity" evidence="1">
    <location>
        <begin position="213"/>
        <end position="224"/>
    </location>
</feature>
<comment type="caution">
    <text evidence="2">The sequence shown here is derived from an EMBL/GenBank/DDBJ whole genome shotgun (WGS) entry which is preliminary data.</text>
</comment>
<accession>A0AAD6YLE9</accession>
<gene>
    <name evidence="2" type="ORF">GGX14DRAFT_557582</name>
</gene>
<organism evidence="2 3">
    <name type="scientific">Mycena pura</name>
    <dbReference type="NCBI Taxonomy" id="153505"/>
    <lineage>
        <taxon>Eukaryota</taxon>
        <taxon>Fungi</taxon>
        <taxon>Dikarya</taxon>
        <taxon>Basidiomycota</taxon>
        <taxon>Agaricomycotina</taxon>
        <taxon>Agaricomycetes</taxon>
        <taxon>Agaricomycetidae</taxon>
        <taxon>Agaricales</taxon>
        <taxon>Marasmiineae</taxon>
        <taxon>Mycenaceae</taxon>
        <taxon>Mycena</taxon>
    </lineage>
</organism>
<proteinExistence type="predicted"/>
<dbReference type="AlphaFoldDB" id="A0AAD6YLE9"/>
<evidence type="ECO:0000313" key="2">
    <source>
        <dbReference type="EMBL" id="KAJ7223016.1"/>
    </source>
</evidence>
<name>A0AAD6YLE9_9AGAR</name>
<evidence type="ECO:0000256" key="1">
    <source>
        <dbReference type="SAM" id="MobiDB-lite"/>
    </source>
</evidence>
<feature type="region of interest" description="Disordered" evidence="1">
    <location>
        <begin position="177"/>
        <end position="233"/>
    </location>
</feature>
<dbReference type="Proteomes" id="UP001219525">
    <property type="component" value="Unassembled WGS sequence"/>
</dbReference>
<reference evidence="2" key="1">
    <citation type="submission" date="2023-03" db="EMBL/GenBank/DDBJ databases">
        <title>Massive genome expansion in bonnet fungi (Mycena s.s.) driven by repeated elements and novel gene families across ecological guilds.</title>
        <authorList>
            <consortium name="Lawrence Berkeley National Laboratory"/>
            <person name="Harder C.B."/>
            <person name="Miyauchi S."/>
            <person name="Viragh M."/>
            <person name="Kuo A."/>
            <person name="Thoen E."/>
            <person name="Andreopoulos B."/>
            <person name="Lu D."/>
            <person name="Skrede I."/>
            <person name="Drula E."/>
            <person name="Henrissat B."/>
            <person name="Morin E."/>
            <person name="Kohler A."/>
            <person name="Barry K."/>
            <person name="LaButti K."/>
            <person name="Morin E."/>
            <person name="Salamov A."/>
            <person name="Lipzen A."/>
            <person name="Mereny Z."/>
            <person name="Hegedus B."/>
            <person name="Baldrian P."/>
            <person name="Stursova M."/>
            <person name="Weitz H."/>
            <person name="Taylor A."/>
            <person name="Grigoriev I.V."/>
            <person name="Nagy L.G."/>
            <person name="Martin F."/>
            <person name="Kauserud H."/>
        </authorList>
    </citation>
    <scope>NUCLEOTIDE SEQUENCE</scope>
    <source>
        <strain evidence="2">9144</strain>
    </source>
</reference>
<dbReference type="EMBL" id="JARJCW010000006">
    <property type="protein sequence ID" value="KAJ7223016.1"/>
    <property type="molecule type" value="Genomic_DNA"/>
</dbReference>